<name>A0A067Z6S6_GLUOY</name>
<organism evidence="3 4">
    <name type="scientific">Gluconobacter oxydans DSM 3504</name>
    <dbReference type="NCBI Taxonomy" id="1288313"/>
    <lineage>
        <taxon>Bacteria</taxon>
        <taxon>Pseudomonadati</taxon>
        <taxon>Pseudomonadota</taxon>
        <taxon>Alphaproteobacteria</taxon>
        <taxon>Acetobacterales</taxon>
        <taxon>Acetobacteraceae</taxon>
        <taxon>Gluconobacter</taxon>
    </lineage>
</organism>
<gene>
    <name evidence="3" type="ORF">GLS_c14920</name>
</gene>
<dbReference type="EMBL" id="CP004373">
    <property type="protein sequence ID" value="AHK71380.1"/>
    <property type="molecule type" value="Genomic_DNA"/>
</dbReference>
<evidence type="ECO:0000259" key="2">
    <source>
        <dbReference type="PROSITE" id="PS50076"/>
    </source>
</evidence>
<dbReference type="Gene3D" id="1.10.287.110">
    <property type="entry name" value="DnaJ domain"/>
    <property type="match status" value="1"/>
</dbReference>
<dbReference type="KEGG" id="goy:GLS_c14920"/>
<accession>A0A067Z6S6</accession>
<dbReference type="HOGENOM" id="CLU_1832332_0_0_5"/>
<evidence type="ECO:0000256" key="1">
    <source>
        <dbReference type="SAM" id="Phobius"/>
    </source>
</evidence>
<dbReference type="InterPro" id="IPR001623">
    <property type="entry name" value="DnaJ_domain"/>
</dbReference>
<reference evidence="3 4" key="1">
    <citation type="journal article" date="2015" name="Appl. Microbiol. Biotechnol.">
        <title>The consequence of an additional NADH dehydrogenase paralog on the growth of Gluconobacter oxydans DSM3504.</title>
        <authorList>
            <person name="Kostner D."/>
            <person name="Luchterhand B."/>
            <person name="Junker A."/>
            <person name="Volland S."/>
            <person name="Daniel R."/>
            <person name="Buchs J."/>
            <person name="Liebl W."/>
            <person name="Ehrenreich A."/>
        </authorList>
    </citation>
    <scope>NUCLEOTIDE SEQUENCE [LARGE SCALE GENOMIC DNA]</scope>
    <source>
        <strain evidence="3">DSM 3504</strain>
    </source>
</reference>
<dbReference type="PRINTS" id="PR00625">
    <property type="entry name" value="JDOMAIN"/>
</dbReference>
<dbReference type="SMART" id="SM00271">
    <property type="entry name" value="DnaJ"/>
    <property type="match status" value="1"/>
</dbReference>
<protein>
    <submittedName>
        <fullName evidence="3">Putative DnaJ-like protein</fullName>
    </submittedName>
</protein>
<dbReference type="InterPro" id="IPR036869">
    <property type="entry name" value="J_dom_sf"/>
</dbReference>
<evidence type="ECO:0000313" key="3">
    <source>
        <dbReference type="EMBL" id="AHK71380.1"/>
    </source>
</evidence>
<evidence type="ECO:0000313" key="4">
    <source>
        <dbReference type="Proteomes" id="UP000031656"/>
    </source>
</evidence>
<sequence>MQLLALIGAAFLVYWVLTHLGLVFGLIFAFAKFIILALGALVILGIVMQMIPGKKDAGNTDQKTAEDPIDEPPADRTWFEVLGVSEFASPDEIKRAYRDLIRQYHPDKVGAMGEKIRELAMRETQLINAAFQEARLSRGF</sequence>
<feature type="domain" description="J" evidence="2">
    <location>
        <begin position="77"/>
        <end position="139"/>
    </location>
</feature>
<dbReference type="AlphaFoldDB" id="A0A067Z6S6"/>
<dbReference type="PANTHER" id="PTHR24074">
    <property type="entry name" value="CO-CHAPERONE PROTEIN DJLA"/>
    <property type="match status" value="1"/>
</dbReference>
<dbReference type="GeneID" id="85842435"/>
<dbReference type="PROSITE" id="PS50076">
    <property type="entry name" value="DNAJ_2"/>
    <property type="match status" value="1"/>
</dbReference>
<dbReference type="CDD" id="cd06257">
    <property type="entry name" value="DnaJ"/>
    <property type="match status" value="1"/>
</dbReference>
<dbReference type="Pfam" id="PF00226">
    <property type="entry name" value="DnaJ"/>
    <property type="match status" value="1"/>
</dbReference>
<feature type="transmembrane region" description="Helical" evidence="1">
    <location>
        <begin position="28"/>
        <end position="47"/>
    </location>
</feature>
<keyword evidence="1" id="KW-0472">Membrane</keyword>
<dbReference type="SUPFAM" id="SSF46565">
    <property type="entry name" value="Chaperone J-domain"/>
    <property type="match status" value="1"/>
</dbReference>
<keyword evidence="1" id="KW-0812">Transmembrane</keyword>
<dbReference type="InterPro" id="IPR050817">
    <property type="entry name" value="DjlA_DnaK_co-chaperone"/>
</dbReference>
<dbReference type="RefSeq" id="WP_052327523.1">
    <property type="nucleotide sequence ID" value="NZ_CP004373.1"/>
</dbReference>
<proteinExistence type="predicted"/>
<dbReference type="Proteomes" id="UP000031656">
    <property type="component" value="Chromosome"/>
</dbReference>
<keyword evidence="1" id="KW-1133">Transmembrane helix</keyword>